<evidence type="ECO:0000313" key="2">
    <source>
        <dbReference type="EMBL" id="CAD1471630.1"/>
    </source>
</evidence>
<dbReference type="PANTHER" id="PTHR46599">
    <property type="entry name" value="PIGGYBAC TRANSPOSABLE ELEMENT-DERIVED PROTEIN 4"/>
    <property type="match status" value="1"/>
</dbReference>
<dbReference type="AlphaFoldDB" id="A0A6V7GZT0"/>
<organism evidence="2 3">
    <name type="scientific">Heterotrigona itama</name>
    <dbReference type="NCBI Taxonomy" id="395501"/>
    <lineage>
        <taxon>Eukaryota</taxon>
        <taxon>Metazoa</taxon>
        <taxon>Ecdysozoa</taxon>
        <taxon>Arthropoda</taxon>
        <taxon>Hexapoda</taxon>
        <taxon>Insecta</taxon>
        <taxon>Pterygota</taxon>
        <taxon>Neoptera</taxon>
        <taxon>Endopterygota</taxon>
        <taxon>Hymenoptera</taxon>
        <taxon>Apocrita</taxon>
        <taxon>Aculeata</taxon>
        <taxon>Apoidea</taxon>
        <taxon>Anthophila</taxon>
        <taxon>Apidae</taxon>
        <taxon>Heterotrigona</taxon>
    </lineage>
</organism>
<dbReference type="Proteomes" id="UP000752696">
    <property type="component" value="Unassembled WGS sequence"/>
</dbReference>
<keyword evidence="3" id="KW-1185">Reference proteome</keyword>
<feature type="non-terminal residue" evidence="2">
    <location>
        <position position="1"/>
    </location>
</feature>
<name>A0A6V7GZT0_9HYME</name>
<evidence type="ECO:0000259" key="1">
    <source>
        <dbReference type="Pfam" id="PF13843"/>
    </source>
</evidence>
<proteinExistence type="predicted"/>
<sequence length="604" mass="70738">SKHSKKGKARATDFPQGILLEDVQTYVPLGIEGDEFKYFFPHSLESGFIESSQPGTSKFVEDEPFSSSFEEFIPDPLIFDLNEFETDSESAEEEVTEPFQFLHLMPKKKSDDDEEEKRDVPVFIPKIHFDFAYTNPGQTKIPFSGNPGLHVDCPERPIDFFRLIANEIFMNRVIEKINTYAESLKLKATQSSKKSPRRKKPRIMNWKPLTAEEFDKFLALIFLMGQVKAPDIFWYWKASRIYHFPTFSSLLHRDRFQDILRLFHIDRNFEQDDTSDTDDPSDELKPLDIFNNNMKEIYYPGKKLTIDKFVISPRGLHIREDDTDKCKFGVKVYTLSETSGLILKIHTHTRLKKESNEISSDQIVHELLSDFQGKGHVIFLDETFVNYPLAKSLLEKKTHTLGMLGKFKIDNTFGILNVKLKKDEVVQQFSPEGICVMKYRYKGIVWMMISSEHAAFMRTVTERRKNIEKPQIFIDYTAVMNSERTDKFLMSYPCDQRLPGWSTKLAIHVFHIIMHNSYILFDHCYPDVLNPEEFREKMIEAWLKIIPSFSSKSSFLTFDLQTNRVHVPRMNERLKERKRCVVCNREQIKKQSRFFCPDCPHKPG</sequence>
<dbReference type="EMBL" id="CAJDYZ010004592">
    <property type="protein sequence ID" value="CAD1471630.1"/>
    <property type="molecule type" value="Genomic_DNA"/>
</dbReference>
<dbReference type="OrthoDB" id="7613120at2759"/>
<comment type="caution">
    <text evidence="2">The sequence shown here is derived from an EMBL/GenBank/DDBJ whole genome shotgun (WGS) entry which is preliminary data.</text>
</comment>
<gene>
    <name evidence="2" type="ORF">MHI_LOCUS246285</name>
</gene>
<feature type="non-terminal residue" evidence="2">
    <location>
        <position position="604"/>
    </location>
</feature>
<accession>A0A6V7GZT0</accession>
<dbReference type="PANTHER" id="PTHR46599:SF3">
    <property type="entry name" value="PIGGYBAC TRANSPOSABLE ELEMENT-DERIVED PROTEIN 4"/>
    <property type="match status" value="1"/>
</dbReference>
<feature type="domain" description="PiggyBac transposable element-derived protein" evidence="1">
    <location>
        <begin position="157"/>
        <end position="518"/>
    </location>
</feature>
<dbReference type="Pfam" id="PF13843">
    <property type="entry name" value="DDE_Tnp_1_7"/>
    <property type="match status" value="1"/>
</dbReference>
<dbReference type="InterPro" id="IPR029526">
    <property type="entry name" value="PGBD"/>
</dbReference>
<protein>
    <recommendedName>
        <fullName evidence="1">PiggyBac transposable element-derived protein domain-containing protein</fullName>
    </recommendedName>
</protein>
<evidence type="ECO:0000313" key="3">
    <source>
        <dbReference type="Proteomes" id="UP000752696"/>
    </source>
</evidence>
<reference evidence="2" key="1">
    <citation type="submission" date="2020-07" db="EMBL/GenBank/DDBJ databases">
        <authorList>
            <person name="Nazaruddin N."/>
        </authorList>
    </citation>
    <scope>NUCLEOTIDE SEQUENCE</scope>
</reference>